<sequence length="265" mass="29207">GVVWEDGKHDDLLSERVKMKMTAIRSHMIAAGEIVRREGGYTGWKRAGEVDDLAEDLRAAEQLKAQLGEQGFQYLQQEAQQRMVQDSQQAQHAANHTSHGRAHQAADNTVHEHEDPTHQAQQALHHAAAHHSLEQNIHNHSSAMQEDVQQQQQQQQQPGQGSVQYDGHYVNPYAMPQRQQQQQQQMPQLTSQTGLHHEGQIDPSLQTLELVVLPLASSLALTLPSPTKPPAPIMLSDAPVPHVDASATASLDPVRSSPPLGTTFA</sequence>
<protein>
    <submittedName>
        <fullName evidence="2">Uncharacterized protein</fullName>
    </submittedName>
</protein>
<evidence type="ECO:0000313" key="2">
    <source>
        <dbReference type="EMBL" id="TKA58690.1"/>
    </source>
</evidence>
<feature type="region of interest" description="Disordered" evidence="1">
    <location>
        <begin position="142"/>
        <end position="197"/>
    </location>
</feature>
<feature type="region of interest" description="Disordered" evidence="1">
    <location>
        <begin position="246"/>
        <end position="265"/>
    </location>
</feature>
<name>A0A4U0W831_9PEZI</name>
<accession>A0A4U0W831</accession>
<proteinExistence type="predicted"/>
<dbReference type="AlphaFoldDB" id="A0A4U0W831"/>
<dbReference type="EMBL" id="NAJN01002036">
    <property type="protein sequence ID" value="TKA58690.1"/>
    <property type="molecule type" value="Genomic_DNA"/>
</dbReference>
<feature type="region of interest" description="Disordered" evidence="1">
    <location>
        <begin position="79"/>
        <end position="127"/>
    </location>
</feature>
<evidence type="ECO:0000313" key="3">
    <source>
        <dbReference type="Proteomes" id="UP000308768"/>
    </source>
</evidence>
<feature type="non-terminal residue" evidence="2">
    <location>
        <position position="1"/>
    </location>
</feature>
<feature type="compositionally biased region" description="Polar residues" evidence="1">
    <location>
        <begin position="79"/>
        <end position="97"/>
    </location>
</feature>
<dbReference type="Proteomes" id="UP000308768">
    <property type="component" value="Unassembled WGS sequence"/>
</dbReference>
<organism evidence="2 3">
    <name type="scientific">Cryomyces minteri</name>
    <dbReference type="NCBI Taxonomy" id="331657"/>
    <lineage>
        <taxon>Eukaryota</taxon>
        <taxon>Fungi</taxon>
        <taxon>Dikarya</taxon>
        <taxon>Ascomycota</taxon>
        <taxon>Pezizomycotina</taxon>
        <taxon>Dothideomycetes</taxon>
        <taxon>Dothideomycetes incertae sedis</taxon>
        <taxon>Cryomyces</taxon>
    </lineage>
</organism>
<comment type="caution">
    <text evidence="2">The sequence shown here is derived from an EMBL/GenBank/DDBJ whole genome shotgun (WGS) entry which is preliminary data.</text>
</comment>
<evidence type="ECO:0000256" key="1">
    <source>
        <dbReference type="SAM" id="MobiDB-lite"/>
    </source>
</evidence>
<keyword evidence="3" id="KW-1185">Reference proteome</keyword>
<reference evidence="2 3" key="1">
    <citation type="submission" date="2017-03" db="EMBL/GenBank/DDBJ databases">
        <title>Genomes of endolithic fungi from Antarctica.</title>
        <authorList>
            <person name="Coleine C."/>
            <person name="Masonjones S."/>
            <person name="Stajich J.E."/>
        </authorList>
    </citation>
    <scope>NUCLEOTIDE SEQUENCE [LARGE SCALE GENOMIC DNA]</scope>
    <source>
        <strain evidence="2 3">CCFEE 5187</strain>
    </source>
</reference>
<gene>
    <name evidence="2" type="ORF">B0A49_11150</name>
</gene>
<feature type="compositionally biased region" description="Low complexity" evidence="1">
    <location>
        <begin position="175"/>
        <end position="188"/>
    </location>
</feature>